<feature type="binding site" evidence="13 14">
    <location>
        <position position="6"/>
    </location>
    <ligand>
        <name>a divalent metal cation</name>
        <dbReference type="ChEBI" id="CHEBI:60240"/>
    </ligand>
</feature>
<dbReference type="PANTHER" id="PTHR10954">
    <property type="entry name" value="RIBONUCLEASE H2 SUBUNIT A"/>
    <property type="match status" value="1"/>
</dbReference>
<comment type="function">
    <text evidence="3 13 15">Endonuclease that specifically degrades the RNA of RNA-DNA hybrids.</text>
</comment>
<evidence type="ECO:0000256" key="11">
    <source>
        <dbReference type="ARBA" id="ARBA00022759"/>
    </source>
</evidence>
<organism evidence="17 18">
    <name type="scientific">Archaeoglobus profundus (strain DSM 5631 / JCM 9629 / NBRC 100127 / Av18)</name>
    <dbReference type="NCBI Taxonomy" id="572546"/>
    <lineage>
        <taxon>Archaea</taxon>
        <taxon>Methanobacteriati</taxon>
        <taxon>Methanobacteriota</taxon>
        <taxon>Archaeoglobi</taxon>
        <taxon>Archaeoglobales</taxon>
        <taxon>Archaeoglobaceae</taxon>
        <taxon>Archaeoglobus</taxon>
    </lineage>
</organism>
<dbReference type="OrthoDB" id="33866at2157"/>
<keyword evidence="10 13" id="KW-0479">Metal-binding</keyword>
<dbReference type="InterPro" id="IPR001352">
    <property type="entry name" value="RNase_HII/HIII"/>
</dbReference>
<dbReference type="HAMAP" id="MF_00052_A">
    <property type="entry name" value="RNase_HII_A"/>
    <property type="match status" value="1"/>
</dbReference>
<dbReference type="GO" id="GO:0032299">
    <property type="term" value="C:ribonuclease H2 complex"/>
    <property type="evidence" value="ECO:0007669"/>
    <property type="project" value="TreeGrafter"/>
</dbReference>
<dbReference type="eggNOG" id="arCOG04121">
    <property type="taxonomic scope" value="Archaea"/>
</dbReference>
<evidence type="ECO:0000256" key="4">
    <source>
        <dbReference type="ARBA" id="ARBA00004496"/>
    </source>
</evidence>
<accession>D2RFM0</accession>
<dbReference type="Gene3D" id="3.30.420.10">
    <property type="entry name" value="Ribonuclease H-like superfamily/Ribonuclease H"/>
    <property type="match status" value="1"/>
</dbReference>
<evidence type="ECO:0000256" key="5">
    <source>
        <dbReference type="ARBA" id="ARBA00007383"/>
    </source>
</evidence>
<dbReference type="STRING" id="572546.Arcpr_0017"/>
<feature type="binding site" evidence="13 14">
    <location>
        <position position="7"/>
    </location>
    <ligand>
        <name>a divalent metal cation</name>
        <dbReference type="ChEBI" id="CHEBI:60240"/>
    </ligand>
</feature>
<evidence type="ECO:0000256" key="10">
    <source>
        <dbReference type="ARBA" id="ARBA00022723"/>
    </source>
</evidence>
<dbReference type="GO" id="GO:0004523">
    <property type="term" value="F:RNA-DNA hybrid ribonuclease activity"/>
    <property type="evidence" value="ECO:0007669"/>
    <property type="project" value="UniProtKB-UniRule"/>
</dbReference>
<gene>
    <name evidence="13" type="primary">rnhB</name>
    <name evidence="17" type="ordered locus">Arcpr_0017</name>
</gene>
<dbReference type="HOGENOM" id="CLU_036532_0_4_2"/>
<dbReference type="InterPro" id="IPR004649">
    <property type="entry name" value="RNase_H2_suA"/>
</dbReference>
<proteinExistence type="inferred from homology"/>
<dbReference type="EC" id="3.1.26.4" evidence="6 13"/>
<dbReference type="GO" id="GO:0006298">
    <property type="term" value="P:mismatch repair"/>
    <property type="evidence" value="ECO:0007669"/>
    <property type="project" value="TreeGrafter"/>
</dbReference>
<evidence type="ECO:0000256" key="13">
    <source>
        <dbReference type="HAMAP-Rule" id="MF_00052"/>
    </source>
</evidence>
<comment type="cofactor">
    <cofactor evidence="2">
        <name>Mg(2+)</name>
        <dbReference type="ChEBI" id="CHEBI:18420"/>
    </cofactor>
</comment>
<dbReference type="PaxDb" id="572546-Arcpr_0017"/>
<evidence type="ECO:0000256" key="12">
    <source>
        <dbReference type="ARBA" id="ARBA00022801"/>
    </source>
</evidence>
<evidence type="ECO:0000256" key="15">
    <source>
        <dbReference type="RuleBase" id="RU003515"/>
    </source>
</evidence>
<comment type="catalytic activity">
    <reaction evidence="1 13 14 15">
        <text>Endonucleolytic cleavage to 5'-phosphomonoester.</text>
        <dbReference type="EC" id="3.1.26.4"/>
    </reaction>
</comment>
<dbReference type="PANTHER" id="PTHR10954:SF23">
    <property type="entry name" value="RIBONUCLEASE"/>
    <property type="match status" value="1"/>
</dbReference>
<comment type="similarity">
    <text evidence="5 13 15">Belongs to the RNase HII family.</text>
</comment>
<evidence type="ECO:0000313" key="17">
    <source>
        <dbReference type="EMBL" id="ADB57095.1"/>
    </source>
</evidence>
<dbReference type="InterPro" id="IPR036397">
    <property type="entry name" value="RNaseH_sf"/>
</dbReference>
<feature type="binding site" evidence="13 14">
    <location>
        <position position="103"/>
    </location>
    <ligand>
        <name>a divalent metal cation</name>
        <dbReference type="ChEBI" id="CHEBI:60240"/>
    </ligand>
</feature>
<dbReference type="CDD" id="cd07180">
    <property type="entry name" value="RNase_HII_archaea_like"/>
    <property type="match status" value="1"/>
</dbReference>
<dbReference type="InterPro" id="IPR020787">
    <property type="entry name" value="RNase_HII_arc"/>
</dbReference>
<dbReference type="PROSITE" id="PS51975">
    <property type="entry name" value="RNASE_H_2"/>
    <property type="match status" value="1"/>
</dbReference>
<keyword evidence="13" id="KW-0464">Manganese</keyword>
<dbReference type="KEGG" id="apo:Arcpr_0017"/>
<dbReference type="GO" id="GO:0043137">
    <property type="term" value="P:DNA replication, removal of RNA primer"/>
    <property type="evidence" value="ECO:0007669"/>
    <property type="project" value="TreeGrafter"/>
</dbReference>
<protein>
    <recommendedName>
        <fullName evidence="7 13">Ribonuclease HII</fullName>
        <shortName evidence="13">RNase HII</shortName>
        <ecNumber evidence="6 13">3.1.26.4</ecNumber>
    </recommendedName>
</protein>
<evidence type="ECO:0000313" key="18">
    <source>
        <dbReference type="Proteomes" id="UP000001901"/>
    </source>
</evidence>
<evidence type="ECO:0000256" key="7">
    <source>
        <dbReference type="ARBA" id="ARBA00019179"/>
    </source>
</evidence>
<comment type="cofactor">
    <cofactor evidence="13 14">
        <name>Mn(2+)</name>
        <dbReference type="ChEBI" id="CHEBI:29035"/>
    </cofactor>
    <cofactor evidence="13 14">
        <name>Mg(2+)</name>
        <dbReference type="ChEBI" id="CHEBI:18420"/>
    </cofactor>
    <text evidence="13 14">Manganese or magnesium. Binds 1 divalent metal ion per monomer in the absence of substrate. May bind a second metal ion after substrate binding.</text>
</comment>
<evidence type="ECO:0000256" key="14">
    <source>
        <dbReference type="PROSITE-ProRule" id="PRU01319"/>
    </source>
</evidence>
<evidence type="ECO:0000256" key="9">
    <source>
        <dbReference type="ARBA" id="ARBA00022722"/>
    </source>
</evidence>
<dbReference type="AlphaFoldDB" id="D2RFM0"/>
<dbReference type="InterPro" id="IPR012337">
    <property type="entry name" value="RNaseH-like_sf"/>
</dbReference>
<dbReference type="Gene3D" id="1.10.10.460">
    <property type="entry name" value="Ribonuclease hii. Domain 2"/>
    <property type="match status" value="1"/>
</dbReference>
<dbReference type="Proteomes" id="UP000001901">
    <property type="component" value="Chromosome"/>
</dbReference>
<dbReference type="GO" id="GO:0003723">
    <property type="term" value="F:RNA binding"/>
    <property type="evidence" value="ECO:0007669"/>
    <property type="project" value="UniProtKB-UniRule"/>
</dbReference>
<keyword evidence="9 13" id="KW-0540">Nuclease</keyword>
<dbReference type="SUPFAM" id="SSF53098">
    <property type="entry name" value="Ribonuclease H-like"/>
    <property type="match status" value="1"/>
</dbReference>
<evidence type="ECO:0000256" key="2">
    <source>
        <dbReference type="ARBA" id="ARBA00001946"/>
    </source>
</evidence>
<reference evidence="17 18" key="1">
    <citation type="journal article" date="2010" name="Stand. Genomic Sci.">
        <title>Complete genome sequence of Archaeoglobus profundus type strain (AV18).</title>
        <authorList>
            <person name="von Jan M."/>
            <person name="Lapidus A."/>
            <person name="Del Rio T.G."/>
            <person name="Copeland A."/>
            <person name="Tice H."/>
            <person name="Cheng J.F."/>
            <person name="Lucas S."/>
            <person name="Chen F."/>
            <person name="Nolan M."/>
            <person name="Goodwin L."/>
            <person name="Han C."/>
            <person name="Pitluck S."/>
            <person name="Liolios K."/>
            <person name="Ivanova N."/>
            <person name="Mavromatis K."/>
            <person name="Ovchinnikova G."/>
            <person name="Chertkov O."/>
            <person name="Pati A."/>
            <person name="Chen A."/>
            <person name="Palaniappan K."/>
            <person name="Land M."/>
            <person name="Hauser L."/>
            <person name="Chang Y.J."/>
            <person name="Jeffries C.D."/>
            <person name="Saunders E."/>
            <person name="Brettin T."/>
            <person name="Detter J.C."/>
            <person name="Chain P."/>
            <person name="Eichinger K."/>
            <person name="Huber H."/>
            <person name="Spring S."/>
            <person name="Rohde M."/>
            <person name="Goker M."/>
            <person name="Wirth R."/>
            <person name="Woyke T."/>
            <person name="Bristow J."/>
            <person name="Eisen J.A."/>
            <person name="Markowitz V."/>
            <person name="Hugenholtz P."/>
            <person name="Kyrpides N.C."/>
            <person name="Klenk H.P."/>
        </authorList>
    </citation>
    <scope>NUCLEOTIDE SEQUENCE [LARGE SCALE GENOMIC DNA]</scope>
    <source>
        <strain evidence="18">DSM 5631 / JCM 9629 / NBRC 100127 / Av18</strain>
    </source>
</reference>
<dbReference type="NCBIfam" id="TIGR00729">
    <property type="entry name" value="ribonuclease HII"/>
    <property type="match status" value="1"/>
</dbReference>
<keyword evidence="11 13" id="KW-0255">Endonuclease</keyword>
<dbReference type="InterPro" id="IPR024567">
    <property type="entry name" value="RNase_HII/HIII_dom"/>
</dbReference>
<keyword evidence="12 13" id="KW-0378">Hydrolase</keyword>
<keyword evidence="8 13" id="KW-0963">Cytoplasm</keyword>
<sequence length="211" mass="24444">MIAGIDEAGKGPVIGPLVICGVLCDEETVEYLKSVGVKDSKKLDRRKREELYNIIKSLCKVKVLKISVEDLNRLMEYMSINEILKRAYVEIIRSLMPKVVYIDCPDINVERFKHEIEERTGVEVFASHKADEIYPIVSIASIVAKVERDFEIDKLKKIYGDFGSGYPSDLRTIEFLRSYLREHKSFPPIVRKRWKTLKRLTTHTLSDFFEV</sequence>
<name>D2RFM0_ARCPA</name>
<dbReference type="EMBL" id="CP001857">
    <property type="protein sequence ID" value="ADB57095.1"/>
    <property type="molecule type" value="Genomic_DNA"/>
</dbReference>
<dbReference type="FunFam" id="1.10.10.460:FF:000001">
    <property type="entry name" value="Ribonuclease"/>
    <property type="match status" value="1"/>
</dbReference>
<comment type="subcellular location">
    <subcellularLocation>
        <location evidence="4 13">Cytoplasm</location>
    </subcellularLocation>
</comment>
<evidence type="ECO:0000256" key="8">
    <source>
        <dbReference type="ARBA" id="ARBA00022490"/>
    </source>
</evidence>
<dbReference type="GO" id="GO:0005737">
    <property type="term" value="C:cytoplasm"/>
    <property type="evidence" value="ECO:0007669"/>
    <property type="project" value="UniProtKB-SubCell"/>
</dbReference>
<dbReference type="InterPro" id="IPR023160">
    <property type="entry name" value="RNase_HII_hlx-loop-hlx_cap_dom"/>
</dbReference>
<dbReference type="GO" id="GO:0030145">
    <property type="term" value="F:manganese ion binding"/>
    <property type="evidence" value="ECO:0007669"/>
    <property type="project" value="UniProtKB-UniRule"/>
</dbReference>
<evidence type="ECO:0000256" key="6">
    <source>
        <dbReference type="ARBA" id="ARBA00012180"/>
    </source>
</evidence>
<evidence type="ECO:0000256" key="3">
    <source>
        <dbReference type="ARBA" id="ARBA00004065"/>
    </source>
</evidence>
<feature type="domain" description="RNase H type-2" evidence="16">
    <location>
        <begin position="1"/>
        <end position="206"/>
    </location>
</feature>
<keyword evidence="18" id="KW-1185">Reference proteome</keyword>
<dbReference type="Pfam" id="PF01351">
    <property type="entry name" value="RNase_HII"/>
    <property type="match status" value="1"/>
</dbReference>
<evidence type="ECO:0000259" key="16">
    <source>
        <dbReference type="PROSITE" id="PS51975"/>
    </source>
</evidence>
<evidence type="ECO:0000256" key="1">
    <source>
        <dbReference type="ARBA" id="ARBA00000077"/>
    </source>
</evidence>